<reference evidence="2 3" key="1">
    <citation type="submission" date="2014-06" db="EMBL/GenBank/DDBJ databases">
        <authorList>
            <person name="Swart Estienne"/>
        </authorList>
    </citation>
    <scope>NUCLEOTIDE SEQUENCE [LARGE SCALE GENOMIC DNA]</scope>
    <source>
        <strain evidence="2 3">130c</strain>
    </source>
</reference>
<dbReference type="EMBL" id="CCKQ01018622">
    <property type="protein sequence ID" value="CDW90596.1"/>
    <property type="molecule type" value="Genomic_DNA"/>
</dbReference>
<accession>A0A078B8Q1</accession>
<protein>
    <submittedName>
        <fullName evidence="2">Uncharacterized protein</fullName>
    </submittedName>
</protein>
<dbReference type="Proteomes" id="UP000039865">
    <property type="component" value="Unassembled WGS sequence"/>
</dbReference>
<name>A0A078B8Q1_STYLE</name>
<evidence type="ECO:0000313" key="2">
    <source>
        <dbReference type="EMBL" id="CDW90596.1"/>
    </source>
</evidence>
<dbReference type="AlphaFoldDB" id="A0A078B8Q1"/>
<evidence type="ECO:0000256" key="1">
    <source>
        <dbReference type="SAM" id="MobiDB-lite"/>
    </source>
</evidence>
<organism evidence="2 3">
    <name type="scientific">Stylonychia lemnae</name>
    <name type="common">Ciliate</name>
    <dbReference type="NCBI Taxonomy" id="5949"/>
    <lineage>
        <taxon>Eukaryota</taxon>
        <taxon>Sar</taxon>
        <taxon>Alveolata</taxon>
        <taxon>Ciliophora</taxon>
        <taxon>Intramacronucleata</taxon>
        <taxon>Spirotrichea</taxon>
        <taxon>Stichotrichia</taxon>
        <taxon>Sporadotrichida</taxon>
        <taxon>Oxytrichidae</taxon>
        <taxon>Stylonychinae</taxon>
        <taxon>Stylonychia</taxon>
    </lineage>
</organism>
<gene>
    <name evidence="2" type="primary">Contig15958.g17006</name>
    <name evidence="2" type="ORF">STYLEM_19741</name>
</gene>
<feature type="compositionally biased region" description="Basic and acidic residues" evidence="1">
    <location>
        <begin position="130"/>
        <end position="141"/>
    </location>
</feature>
<keyword evidence="3" id="KW-1185">Reference proteome</keyword>
<feature type="compositionally biased region" description="Polar residues" evidence="1">
    <location>
        <begin position="102"/>
        <end position="129"/>
    </location>
</feature>
<dbReference type="InParanoid" id="A0A078B8Q1"/>
<feature type="region of interest" description="Disordered" evidence="1">
    <location>
        <begin position="102"/>
        <end position="165"/>
    </location>
</feature>
<sequence>MEISPTQYDDIANITFSSTSSINHENTNSCTFDDECNSLNKTSDFLSNDLPQYLPNKHSFYSNEMESFNQQDSSFRQQSWYAGENETYYQQNDQPQFQSNQLSNEHIQSDSNQCTLDSQKDNQSPTQNRADTEIKQFDKGYDQPVTQRKGKKRGPPFKGIKNQNIKLPNKKIHSTKNVKRIARLFRKLISIDKYSLREEVVLKIRNNFNDDTQKKIEKIEYDLMYCKTTVMENKVYVRDFKKKPVTVTKDNISVLGKLCYQYKFQDEIEFFEDPVYNFLFGDCLQSMEKEFQGQVDVLKTLESLKLRIRN</sequence>
<evidence type="ECO:0000313" key="3">
    <source>
        <dbReference type="Proteomes" id="UP000039865"/>
    </source>
</evidence>
<proteinExistence type="predicted"/>